<evidence type="ECO:0000259" key="8">
    <source>
        <dbReference type="Pfam" id="PF16757"/>
    </source>
</evidence>
<dbReference type="EC" id="3.2.1.51" evidence="3"/>
<accession>A0ABT8KR17</accession>
<proteinExistence type="inferred from homology"/>
<dbReference type="PANTHER" id="PTHR10030:SF37">
    <property type="entry name" value="ALPHA-L-FUCOSIDASE-RELATED"/>
    <property type="match status" value="1"/>
</dbReference>
<dbReference type="Pfam" id="PF01120">
    <property type="entry name" value="Alpha_L_fucos"/>
    <property type="match status" value="1"/>
</dbReference>
<comment type="similarity">
    <text evidence="2">Belongs to the glycosyl hydrolase 29 family.</text>
</comment>
<keyword evidence="5" id="KW-0378">Hydrolase</keyword>
<evidence type="ECO:0000256" key="3">
    <source>
        <dbReference type="ARBA" id="ARBA00012662"/>
    </source>
</evidence>
<evidence type="ECO:0000256" key="1">
    <source>
        <dbReference type="ARBA" id="ARBA00004071"/>
    </source>
</evidence>
<keyword evidence="10" id="KW-1185">Reference proteome</keyword>
<dbReference type="RefSeq" id="WP_346752139.1">
    <property type="nucleotide sequence ID" value="NZ_JAUJEA010000004.1"/>
</dbReference>
<reference evidence="9" key="1">
    <citation type="submission" date="2023-06" db="EMBL/GenBank/DDBJ databases">
        <title>Genomic of Parafulvivirga corallium.</title>
        <authorList>
            <person name="Wang G."/>
        </authorList>
    </citation>
    <scope>NUCLEOTIDE SEQUENCE</scope>
    <source>
        <strain evidence="9">BMA10</strain>
    </source>
</reference>
<evidence type="ECO:0000256" key="4">
    <source>
        <dbReference type="ARBA" id="ARBA00022729"/>
    </source>
</evidence>
<dbReference type="Gene3D" id="2.60.40.1180">
    <property type="entry name" value="Golgi alpha-mannosidase II"/>
    <property type="match status" value="1"/>
</dbReference>
<dbReference type="SMART" id="SM00812">
    <property type="entry name" value="Alpha_L_fucos"/>
    <property type="match status" value="1"/>
</dbReference>
<dbReference type="PRINTS" id="PR00741">
    <property type="entry name" value="GLHYDRLASE29"/>
</dbReference>
<dbReference type="InterPro" id="IPR057739">
    <property type="entry name" value="Glyco_hydro_29_N"/>
</dbReference>
<gene>
    <name evidence="9" type="ORF">QQ008_12085</name>
</gene>
<evidence type="ECO:0000313" key="9">
    <source>
        <dbReference type="EMBL" id="MDN5202113.1"/>
    </source>
</evidence>
<keyword evidence="6" id="KW-0326">Glycosidase</keyword>
<evidence type="ECO:0000259" key="7">
    <source>
        <dbReference type="Pfam" id="PF01120"/>
    </source>
</evidence>
<dbReference type="PANTHER" id="PTHR10030">
    <property type="entry name" value="ALPHA-L-FUCOSIDASE"/>
    <property type="match status" value="1"/>
</dbReference>
<dbReference type="InterPro" id="IPR000933">
    <property type="entry name" value="Glyco_hydro_29"/>
</dbReference>
<dbReference type="EMBL" id="JAUJEA010000004">
    <property type="protein sequence ID" value="MDN5202113.1"/>
    <property type="molecule type" value="Genomic_DNA"/>
</dbReference>
<dbReference type="SUPFAM" id="SSF51445">
    <property type="entry name" value="(Trans)glycosidases"/>
    <property type="match status" value="1"/>
</dbReference>
<dbReference type="InterPro" id="IPR013780">
    <property type="entry name" value="Glyco_hydro_b"/>
</dbReference>
<sequence length="517" mass="59945">MKVTILSIKRIMRFSEKIVLMLLLFGCSNHDQTGQNNMEIQEPDPYTEDWKSLGKHNESPDWFKNAKLGIYFHWGVYSVPAYANEWYPRNMHFKEHDVYKHHVEKYGHPSEFGYHDFVPLFRAENFNAEEWAELFKKAGAQFAGPVAEHHDGFSMWDSDITPWNVMDKGPKRDITGELKNAITANGMKFITTFHHAKHLQRSDSLNKEDGLSHYPYFEGMPPSSNDPELALLYGNVPAEKWHKEIWLGKLKEVIDKYQPDIIWFDYVLDAIPERYRKEFSAYYLNEAAKWEKEVVLVRKQHDLPLSMSVDDLEQSRKNVIGTKTWMTDATVSMSSWCYTENLQVKPAEDVLHMLIDITSKNGVLLLNISPKADGTIPEDQKEVLLKIGDWLEKYGEAIYGTEAWYTFGEGPTKEPTGHFNNNQAFHKLKYSERDIRYTTKDYTIYAIVMGTPETGEELILESFAKDRLLDPVRIEEISILGIDTKINWEMHEKGLKLTIPTLTEERMATVIKIITSA</sequence>
<name>A0ABT8KR17_9BACT</name>
<feature type="domain" description="Alpha-L-fucosidase C-terminal" evidence="8">
    <location>
        <begin position="433"/>
        <end position="508"/>
    </location>
</feature>
<dbReference type="PIRSF" id="PIRSF001092">
    <property type="entry name" value="Alpha-L-fucosidase"/>
    <property type="match status" value="1"/>
</dbReference>
<protein>
    <recommendedName>
        <fullName evidence="3">alpha-L-fucosidase</fullName>
        <ecNumber evidence="3">3.2.1.51</ecNumber>
    </recommendedName>
</protein>
<organism evidence="9 10">
    <name type="scientific">Splendidivirga corallicola</name>
    <dbReference type="NCBI Taxonomy" id="3051826"/>
    <lineage>
        <taxon>Bacteria</taxon>
        <taxon>Pseudomonadati</taxon>
        <taxon>Bacteroidota</taxon>
        <taxon>Cytophagia</taxon>
        <taxon>Cytophagales</taxon>
        <taxon>Splendidivirgaceae</taxon>
        <taxon>Splendidivirga</taxon>
    </lineage>
</organism>
<dbReference type="Proteomes" id="UP001172082">
    <property type="component" value="Unassembled WGS sequence"/>
</dbReference>
<dbReference type="InterPro" id="IPR031919">
    <property type="entry name" value="Fucosidase_C"/>
</dbReference>
<evidence type="ECO:0000313" key="10">
    <source>
        <dbReference type="Proteomes" id="UP001172082"/>
    </source>
</evidence>
<comment type="function">
    <text evidence="1">Alpha-L-fucosidase is responsible for hydrolyzing the alpha-1,6-linked fucose joined to the reducing-end N-acetylglucosamine of the carbohydrate moieties of glycoproteins.</text>
</comment>
<comment type="caution">
    <text evidence="9">The sequence shown here is derived from an EMBL/GenBank/DDBJ whole genome shotgun (WGS) entry which is preliminary data.</text>
</comment>
<evidence type="ECO:0000256" key="2">
    <source>
        <dbReference type="ARBA" id="ARBA00007951"/>
    </source>
</evidence>
<dbReference type="Pfam" id="PF16757">
    <property type="entry name" value="Fucosidase_C"/>
    <property type="match status" value="1"/>
</dbReference>
<dbReference type="InterPro" id="IPR016286">
    <property type="entry name" value="FUC_metazoa-typ"/>
</dbReference>
<evidence type="ECO:0000256" key="6">
    <source>
        <dbReference type="ARBA" id="ARBA00023295"/>
    </source>
</evidence>
<dbReference type="Gene3D" id="3.20.20.80">
    <property type="entry name" value="Glycosidases"/>
    <property type="match status" value="1"/>
</dbReference>
<feature type="domain" description="Glycoside hydrolase family 29 N-terminal" evidence="7">
    <location>
        <begin position="37"/>
        <end position="396"/>
    </location>
</feature>
<evidence type="ECO:0000256" key="5">
    <source>
        <dbReference type="ARBA" id="ARBA00022801"/>
    </source>
</evidence>
<keyword evidence="4" id="KW-0732">Signal</keyword>
<dbReference type="InterPro" id="IPR017853">
    <property type="entry name" value="GH"/>
</dbReference>